<dbReference type="GO" id="GO:0016607">
    <property type="term" value="C:nuclear speck"/>
    <property type="evidence" value="ECO:0000318"/>
    <property type="project" value="GO_Central"/>
</dbReference>
<keyword evidence="6" id="KW-1185">Reference proteome</keyword>
<feature type="domain" description="RRM" evidence="4">
    <location>
        <begin position="40"/>
        <end position="117"/>
    </location>
</feature>
<dbReference type="InterPro" id="IPR000504">
    <property type="entry name" value="RRM_dom"/>
</dbReference>
<proteinExistence type="predicted"/>
<dbReference type="AlphaFoldDB" id="A0A067GL72"/>
<dbReference type="SMART" id="SM00360">
    <property type="entry name" value="RRM"/>
    <property type="match status" value="1"/>
</dbReference>
<feature type="compositionally biased region" description="Basic and acidic residues" evidence="3">
    <location>
        <begin position="138"/>
        <end position="221"/>
    </location>
</feature>
<protein>
    <recommendedName>
        <fullName evidence="4">RRM domain-containing protein</fullName>
    </recommendedName>
</protein>
<dbReference type="PaxDb" id="2711-XP_006475769.1"/>
<dbReference type="InterPro" id="IPR035979">
    <property type="entry name" value="RBD_domain_sf"/>
</dbReference>
<keyword evidence="1 2" id="KW-0694">RNA-binding</keyword>
<dbReference type="KEGG" id="cit:102608322"/>
<dbReference type="eggNOG" id="KOG0118">
    <property type="taxonomic scope" value="Eukaryota"/>
</dbReference>
<dbReference type="Pfam" id="PF00076">
    <property type="entry name" value="RRM_1"/>
    <property type="match status" value="1"/>
</dbReference>
<dbReference type="PANTHER" id="PTHR48024">
    <property type="entry name" value="GEO13361P1-RELATED"/>
    <property type="match status" value="1"/>
</dbReference>
<dbReference type="SMR" id="A0A067GL72"/>
<dbReference type="PROSITE" id="PS50102">
    <property type="entry name" value="RRM"/>
    <property type="match status" value="1"/>
</dbReference>
<accession>A0A067GL72</accession>
<evidence type="ECO:0000256" key="2">
    <source>
        <dbReference type="PROSITE-ProRule" id="PRU00176"/>
    </source>
</evidence>
<dbReference type="PANTHER" id="PTHR48024:SF56">
    <property type="entry name" value="HETEROGENEOUS NUCLEAR RIBONUCLEOPROTEIN A0"/>
    <property type="match status" value="1"/>
</dbReference>
<dbReference type="OrthoDB" id="272703at2759"/>
<dbReference type="SUPFAM" id="SSF54928">
    <property type="entry name" value="RNA-binding domain, RBD"/>
    <property type="match status" value="1"/>
</dbReference>
<name>A0A067GL72_CITSI</name>
<organism evidence="5 6">
    <name type="scientific">Citrus sinensis</name>
    <name type="common">Sweet orange</name>
    <name type="synonym">Citrus aurantium var. sinensis</name>
    <dbReference type="NCBI Taxonomy" id="2711"/>
    <lineage>
        <taxon>Eukaryota</taxon>
        <taxon>Viridiplantae</taxon>
        <taxon>Streptophyta</taxon>
        <taxon>Embryophyta</taxon>
        <taxon>Tracheophyta</taxon>
        <taxon>Spermatophyta</taxon>
        <taxon>Magnoliopsida</taxon>
        <taxon>eudicotyledons</taxon>
        <taxon>Gunneridae</taxon>
        <taxon>Pentapetalae</taxon>
        <taxon>rosids</taxon>
        <taxon>malvids</taxon>
        <taxon>Sapindales</taxon>
        <taxon>Rutaceae</taxon>
        <taxon>Aurantioideae</taxon>
        <taxon>Citrus</taxon>
    </lineage>
</organism>
<dbReference type="Gene3D" id="3.30.70.330">
    <property type="match status" value="1"/>
</dbReference>
<dbReference type="GO" id="GO:0003729">
    <property type="term" value="F:mRNA binding"/>
    <property type="evidence" value="ECO:0000318"/>
    <property type="project" value="GO_Central"/>
</dbReference>
<dbReference type="EMBL" id="KK784877">
    <property type="protein sequence ID" value="KDO80379.1"/>
    <property type="molecule type" value="Genomic_DNA"/>
</dbReference>
<gene>
    <name evidence="5" type="ORF">CISIN_1g016463mg</name>
</gene>
<evidence type="ECO:0000313" key="5">
    <source>
        <dbReference type="EMBL" id="KDO80379.1"/>
    </source>
</evidence>
<reference evidence="5 6" key="1">
    <citation type="submission" date="2014-04" db="EMBL/GenBank/DDBJ databases">
        <authorList>
            <consortium name="International Citrus Genome Consortium"/>
            <person name="Gmitter F."/>
            <person name="Chen C."/>
            <person name="Farmerie W."/>
            <person name="Harkins T."/>
            <person name="Desany B."/>
            <person name="Mohiuddin M."/>
            <person name="Kodira C."/>
            <person name="Borodovsky M."/>
            <person name="Lomsadze A."/>
            <person name="Burns P."/>
            <person name="Jenkins J."/>
            <person name="Prochnik S."/>
            <person name="Shu S."/>
            <person name="Chapman J."/>
            <person name="Pitluck S."/>
            <person name="Schmutz J."/>
            <person name="Rokhsar D."/>
        </authorList>
    </citation>
    <scope>NUCLEOTIDE SEQUENCE</scope>
</reference>
<feature type="compositionally biased region" description="Basic and acidic residues" evidence="3">
    <location>
        <begin position="244"/>
        <end position="262"/>
    </location>
</feature>
<dbReference type="Proteomes" id="UP000027120">
    <property type="component" value="Unassembled WGS sequence"/>
</dbReference>
<dbReference type="InterPro" id="IPR050886">
    <property type="entry name" value="RNA-binding_reg"/>
</dbReference>
<feature type="region of interest" description="Disordered" evidence="3">
    <location>
        <begin position="112"/>
        <end position="221"/>
    </location>
</feature>
<sequence length="389" mass="45073">MVCREGGRQGVSTSIVVPIKARVIFNLIEERVKMTIDDESSVYVGGLPYSANEDSVRKVFDKYGSVVAVKIVNDRSTRGKCYGFVTFGNPRSAVDAINDMNGRTIDGRVVRVSEVATRGRKSNSGRDQFRHGHRHKGRDRDNNRHRDRYQDRYNDRSRERTSSQDRDKGMGREYEHVRDHDRDPSRDRFSDEDQGRDLENNDQGHTRIHDPELANWERKSELDMTRDREIDGTDDYHTIVDEGKDHLSRKRDGSTVDDHQLREFSSNSSDDNSDQVKELDRSIQRREELKKEISHMEERVNVKEQLVLDLQKRSKKLEEALINAKKLSSHRQKQLTKLYKCFIQVNEYAERLKSCEREFQSIVDAAMTESDIPDDVCVKDGGPRTNGNP</sequence>
<evidence type="ECO:0000256" key="1">
    <source>
        <dbReference type="ARBA" id="ARBA00022884"/>
    </source>
</evidence>
<dbReference type="STRING" id="2711.A0A067GL72"/>
<dbReference type="GO" id="GO:0000381">
    <property type="term" value="P:regulation of alternative mRNA splicing, via spliceosome"/>
    <property type="evidence" value="ECO:0000318"/>
    <property type="project" value="GO_Central"/>
</dbReference>
<evidence type="ECO:0000259" key="4">
    <source>
        <dbReference type="PROSITE" id="PS50102"/>
    </source>
</evidence>
<evidence type="ECO:0000313" key="6">
    <source>
        <dbReference type="Proteomes" id="UP000027120"/>
    </source>
</evidence>
<feature type="region of interest" description="Disordered" evidence="3">
    <location>
        <begin position="244"/>
        <end position="277"/>
    </location>
</feature>
<evidence type="ECO:0000256" key="3">
    <source>
        <dbReference type="SAM" id="MobiDB-lite"/>
    </source>
</evidence>
<dbReference type="InterPro" id="IPR012677">
    <property type="entry name" value="Nucleotide-bd_a/b_plait_sf"/>
</dbReference>
<dbReference type="CDD" id="cd00590">
    <property type="entry name" value="RRM_SF"/>
    <property type="match status" value="1"/>
</dbReference>